<sequence>MHNNVSQLLQQLNVALTESISVISGERLPFDEQSVPSDMSEESSGDDDTTRDPFSSGELAIRVSSIGDIQRNLYRLAYKIRDPRLRTNSTKAASIREIDDDTGVNLFDQFYKFDKKAFGRTSHGSSHAKKLSMQVDPVKKTSQKEKSPASDESQDINLAQLRQIEVAPKIEERSHISQTDATPDDLTLDDQTERETIASFASTALDIDGKGIGVPKPPIEALNGEPFFCPDCWVLPCTGNELYQTRKAWVDHEEAVHRPSWRCRDHPDVLYASSAGFRDHLLRDHDNSLSNEQLDDFLMVSKLGCVDDRDLCPICLESQPFPKGLTSHLANHLERIALFALPMTISRDDVDFDQSQLSKKFNLGSRGSSISQDLGKATTNQQTLSKRLTPHIQPAWANLYLPCPNSIEFDIDTSGNLPGYDKFAFELANTDAKRFIANGADALAKILKDTWKFLYKTMQEFDTVRQCSLDEQQERITPVVDALGGFGTVHDILEGIVQVLEGSISISTGLSKARECLGILFDLWSLERAPDEAQRSDFWNTYERVSSTTDEAEHSKIAKGQTPIIEPGFRVVPSHMFKPGEVFKIPSSEPSYESTTQSSCSGPVPGRGRILAPFRSFIVLNNNNGYSSCA</sequence>
<reference evidence="2" key="1">
    <citation type="submission" date="2020-01" db="EMBL/GenBank/DDBJ databases">
        <title>Identification and distribution of gene clusters putatively required for synthesis of sphingolipid metabolism inhibitors in phylogenetically diverse species of the filamentous fungus Fusarium.</title>
        <authorList>
            <person name="Kim H.-S."/>
            <person name="Busman M."/>
            <person name="Brown D.W."/>
            <person name="Divon H."/>
            <person name="Uhlig S."/>
            <person name="Proctor R.H."/>
        </authorList>
    </citation>
    <scope>NUCLEOTIDE SEQUENCE</scope>
    <source>
        <strain evidence="2">NRRL 53441</strain>
    </source>
</reference>
<feature type="compositionally biased region" description="Basic and acidic residues" evidence="1">
    <location>
        <begin position="137"/>
        <end position="149"/>
    </location>
</feature>
<accession>A0A8H4KC70</accession>
<dbReference type="Proteomes" id="UP000605986">
    <property type="component" value="Unassembled WGS sequence"/>
</dbReference>
<feature type="compositionally biased region" description="Acidic residues" evidence="1">
    <location>
        <begin position="39"/>
        <end position="49"/>
    </location>
</feature>
<protein>
    <submittedName>
        <fullName evidence="2">Protein kinase domain containing protein</fullName>
    </submittedName>
</protein>
<comment type="caution">
    <text evidence="2">The sequence shown here is derived from an EMBL/GenBank/DDBJ whole genome shotgun (WGS) entry which is preliminary data.</text>
</comment>
<dbReference type="OrthoDB" id="20872at2759"/>
<dbReference type="PANTHER" id="PTHR35391">
    <property type="entry name" value="C2H2-TYPE DOMAIN-CONTAINING PROTEIN-RELATED"/>
    <property type="match status" value="1"/>
</dbReference>
<dbReference type="GO" id="GO:0016301">
    <property type="term" value="F:kinase activity"/>
    <property type="evidence" value="ECO:0007669"/>
    <property type="project" value="UniProtKB-KW"/>
</dbReference>
<proteinExistence type="predicted"/>
<evidence type="ECO:0000313" key="3">
    <source>
        <dbReference type="Proteomes" id="UP000605986"/>
    </source>
</evidence>
<dbReference type="EMBL" id="JAADJG010000329">
    <property type="protein sequence ID" value="KAF4448552.1"/>
    <property type="molecule type" value="Genomic_DNA"/>
</dbReference>
<organism evidence="2 3">
    <name type="scientific">Fusarium austroafricanum</name>
    <dbReference type="NCBI Taxonomy" id="2364996"/>
    <lineage>
        <taxon>Eukaryota</taxon>
        <taxon>Fungi</taxon>
        <taxon>Dikarya</taxon>
        <taxon>Ascomycota</taxon>
        <taxon>Pezizomycotina</taxon>
        <taxon>Sordariomycetes</taxon>
        <taxon>Hypocreomycetidae</taxon>
        <taxon>Hypocreales</taxon>
        <taxon>Nectriaceae</taxon>
        <taxon>Fusarium</taxon>
        <taxon>Fusarium concolor species complex</taxon>
    </lineage>
</organism>
<gene>
    <name evidence="2" type="ORF">F53441_8029</name>
</gene>
<keyword evidence="2" id="KW-0808">Transferase</keyword>
<feature type="region of interest" description="Disordered" evidence="1">
    <location>
        <begin position="31"/>
        <end position="56"/>
    </location>
</feature>
<evidence type="ECO:0000256" key="1">
    <source>
        <dbReference type="SAM" id="MobiDB-lite"/>
    </source>
</evidence>
<keyword evidence="2" id="KW-0418">Kinase</keyword>
<dbReference type="PANTHER" id="PTHR35391:SF7">
    <property type="entry name" value="C2H2-TYPE DOMAIN-CONTAINING PROTEIN"/>
    <property type="match status" value="1"/>
</dbReference>
<feature type="region of interest" description="Disordered" evidence="1">
    <location>
        <begin position="119"/>
        <end position="157"/>
    </location>
</feature>
<dbReference type="AlphaFoldDB" id="A0A8H4KC70"/>
<name>A0A8H4KC70_9HYPO</name>
<keyword evidence="3" id="KW-1185">Reference proteome</keyword>
<evidence type="ECO:0000313" key="2">
    <source>
        <dbReference type="EMBL" id="KAF4448552.1"/>
    </source>
</evidence>